<protein>
    <submittedName>
        <fullName evidence="2">Uncharacterized protein</fullName>
    </submittedName>
</protein>
<feature type="region of interest" description="Disordered" evidence="1">
    <location>
        <begin position="129"/>
        <end position="159"/>
    </location>
</feature>
<feature type="compositionally biased region" description="Acidic residues" evidence="1">
    <location>
        <begin position="742"/>
        <end position="756"/>
    </location>
</feature>
<dbReference type="AlphaFoldDB" id="K0S1N5"/>
<name>K0S1N5_THAOC</name>
<feature type="compositionally biased region" description="Basic and acidic residues" evidence="1">
    <location>
        <begin position="463"/>
        <end position="480"/>
    </location>
</feature>
<gene>
    <name evidence="2" type="ORF">THAOC_21177</name>
</gene>
<feature type="region of interest" description="Disordered" evidence="1">
    <location>
        <begin position="1"/>
        <end position="102"/>
    </location>
</feature>
<feature type="region of interest" description="Disordered" evidence="1">
    <location>
        <begin position="678"/>
        <end position="698"/>
    </location>
</feature>
<feature type="compositionally biased region" description="Polar residues" evidence="1">
    <location>
        <begin position="26"/>
        <end position="38"/>
    </location>
</feature>
<feature type="compositionally biased region" description="Low complexity" evidence="1">
    <location>
        <begin position="501"/>
        <end position="513"/>
    </location>
</feature>
<comment type="caution">
    <text evidence="2">The sequence shown here is derived from an EMBL/GenBank/DDBJ whole genome shotgun (WGS) entry which is preliminary data.</text>
</comment>
<feature type="region of interest" description="Disordered" evidence="1">
    <location>
        <begin position="433"/>
        <end position="551"/>
    </location>
</feature>
<feature type="region of interest" description="Disordered" evidence="1">
    <location>
        <begin position="603"/>
        <end position="632"/>
    </location>
</feature>
<dbReference type="EMBL" id="AGNL01024545">
    <property type="protein sequence ID" value="EJK58674.1"/>
    <property type="molecule type" value="Genomic_DNA"/>
</dbReference>
<organism evidence="2 3">
    <name type="scientific">Thalassiosira oceanica</name>
    <name type="common">Marine diatom</name>
    <dbReference type="NCBI Taxonomy" id="159749"/>
    <lineage>
        <taxon>Eukaryota</taxon>
        <taxon>Sar</taxon>
        <taxon>Stramenopiles</taxon>
        <taxon>Ochrophyta</taxon>
        <taxon>Bacillariophyta</taxon>
        <taxon>Coscinodiscophyceae</taxon>
        <taxon>Thalassiosirophycidae</taxon>
        <taxon>Thalassiosirales</taxon>
        <taxon>Thalassiosiraceae</taxon>
        <taxon>Thalassiosira</taxon>
    </lineage>
</organism>
<dbReference type="OrthoDB" id="57271at2759"/>
<reference evidence="2 3" key="1">
    <citation type="journal article" date="2012" name="Genome Biol.">
        <title>Genome and low-iron response of an oceanic diatom adapted to chronic iron limitation.</title>
        <authorList>
            <person name="Lommer M."/>
            <person name="Specht M."/>
            <person name="Roy A.S."/>
            <person name="Kraemer L."/>
            <person name="Andreson R."/>
            <person name="Gutowska M.A."/>
            <person name="Wolf J."/>
            <person name="Bergner S.V."/>
            <person name="Schilhabel M.B."/>
            <person name="Klostermeier U.C."/>
            <person name="Beiko R.G."/>
            <person name="Rosenstiel P."/>
            <person name="Hippler M."/>
            <person name="Laroche J."/>
        </authorList>
    </citation>
    <scope>NUCLEOTIDE SEQUENCE [LARGE SCALE GENOMIC DNA]</scope>
    <source>
        <strain evidence="2 3">CCMP1005</strain>
    </source>
</reference>
<dbReference type="eggNOG" id="ENOG502QYMW">
    <property type="taxonomic scope" value="Eukaryota"/>
</dbReference>
<feature type="region of interest" description="Disordered" evidence="1">
    <location>
        <begin position="735"/>
        <end position="765"/>
    </location>
</feature>
<feature type="compositionally biased region" description="Polar residues" evidence="1">
    <location>
        <begin position="527"/>
        <end position="541"/>
    </location>
</feature>
<accession>K0S1N5</accession>
<evidence type="ECO:0000256" key="1">
    <source>
        <dbReference type="SAM" id="MobiDB-lite"/>
    </source>
</evidence>
<feature type="compositionally biased region" description="Low complexity" evidence="1">
    <location>
        <begin position="678"/>
        <end position="694"/>
    </location>
</feature>
<dbReference type="OMA" id="HEVETMS"/>
<evidence type="ECO:0000313" key="2">
    <source>
        <dbReference type="EMBL" id="EJK58674.1"/>
    </source>
</evidence>
<evidence type="ECO:0000313" key="3">
    <source>
        <dbReference type="Proteomes" id="UP000266841"/>
    </source>
</evidence>
<feature type="compositionally biased region" description="Low complexity" evidence="1">
    <location>
        <begin position="73"/>
        <end position="83"/>
    </location>
</feature>
<feature type="compositionally biased region" description="Basic and acidic residues" evidence="1">
    <location>
        <begin position="517"/>
        <end position="526"/>
    </location>
</feature>
<keyword evidence="3" id="KW-1185">Reference proteome</keyword>
<proteinExistence type="predicted"/>
<sequence length="790" mass="85081">MASPTVSFTFADDEQVVGQSPGGLSLNHSRPSSTTSGQLLLPSRVTISLAGDDEVHPLMATAPDGREEPGHQSSSSSSRRSSSAMSGSIGKESITSKQQAAMDAFLSAQRSPSGDPVMQDVTWKELVRAMKNESPAPKGRRPRSRAGSRSGGAWSSGKDDVLGLIRVGGGMKVGASDAVSITSGLTGSFDGSPAASPERKVTLVSSLQSATPEVQLPGAFPLPRRGIQQSIDVKDPFIPALEGETSFVSEVSAVTQDDSIASENVLNITDETYAANNSKDKDLFFDILQPFHVQKKDGNESTRSSKLPPPRNNAVVKQLVSRMSNHEVETMSFSDMKKCLKIEEFANKNTRKLGRSSNRRKKLGGSVKSLEDQVRNVVLKRDSKLGGKRNVTVGSVGSSASAQDILLELRSSTPVSGSGRDAKPPLSISVEGSTMQAASPLALAPSKRDLPRPARIGRASSEPTKENNARRYPSDDRQPRQDVSYDSPGRNSPTLLDPFEDPSSPIPFDSSFINAPKSDKWPEGRNDSCSSPHSDGVSNSLFGADKTRSTPPRLEEIRASISELKHNGVGGVGLKTSTLVRNEETGRYIIRDVDDSSFDEMISAADEKSRPSVIDEETTRDKSEDIASEGEADLSGNSLMVVSHDDVESQSPILFLLKESVADDDAVEQAVLAATDGFSTSSSTNTNGGSRSNSEVFENCHNRDDTDKFVIKRPSHDQGGFRAQWRKFQDSVSEDLKGANDHDDDMWNEGWDDSSDDLSKQSNSDDCWGDVVQHISPVSVRHKVLRVQTN</sequence>
<dbReference type="Proteomes" id="UP000266841">
    <property type="component" value="Unassembled WGS sequence"/>
</dbReference>
<feature type="compositionally biased region" description="Low complexity" evidence="1">
    <location>
        <begin position="147"/>
        <end position="156"/>
    </location>
</feature>